<dbReference type="PANTHER" id="PTHR43297:SF2">
    <property type="entry name" value="DIPEPTIDE TRANSPORT ATP-BINDING PROTEIN DPPD"/>
    <property type="match status" value="1"/>
</dbReference>
<comment type="subcellular location">
    <subcellularLocation>
        <location evidence="1">Cell inner membrane</location>
        <topology evidence="1">Peripheral membrane protein</topology>
    </subcellularLocation>
</comment>
<evidence type="ECO:0000256" key="3">
    <source>
        <dbReference type="ARBA" id="ARBA00022448"/>
    </source>
</evidence>
<dbReference type="SMART" id="SM00382">
    <property type="entry name" value="AAA"/>
    <property type="match status" value="1"/>
</dbReference>
<dbReference type="Gene3D" id="3.40.50.300">
    <property type="entry name" value="P-loop containing nucleotide triphosphate hydrolases"/>
    <property type="match status" value="1"/>
</dbReference>
<keyword evidence="5" id="KW-0547">Nucleotide-binding</keyword>
<dbReference type="Pfam" id="PF08352">
    <property type="entry name" value="oligo_HPY"/>
    <property type="match status" value="1"/>
</dbReference>
<dbReference type="RefSeq" id="WP_408160714.1">
    <property type="nucleotide sequence ID" value="NZ_JAQQFM010000016.1"/>
</dbReference>
<sequence>MSVLLDVKNLRVDLPTENGVLHAVRGIDFQVKRGEMLCLVGESGCGKSMTSLALMGLLPRKAKCTADYMRFDGVDLQGLSDKQLNQLRGKRMSMIFQEPMTSLNPSYTLGNQLCEAMLQQPNVSRAEARERAIYLLHRTGISNAEDRLRQYPHQLSGGLRQRVMIAMSLMCNPDLIIADEPTTALDVTIQAQILRMIRELQKEFGTAVVFITHDLGVVSRIADRVAVMYAGQVVETTDVAQLFASPQHPYTRGLLNCIPVRGKTLPGSKLQAIPGVVPSLIGNVGGCTFRNRCALADATCEQDPPMVNTSAGALPHYARCHKVTAVQAMESSEVMA</sequence>
<evidence type="ECO:0000259" key="8">
    <source>
        <dbReference type="PROSITE" id="PS50893"/>
    </source>
</evidence>
<feature type="domain" description="ABC transporter" evidence="8">
    <location>
        <begin position="5"/>
        <end position="255"/>
    </location>
</feature>
<keyword evidence="7" id="KW-0472">Membrane</keyword>
<dbReference type="EMBL" id="JAQQFM010000016">
    <property type="protein sequence ID" value="MFL9927479.1"/>
    <property type="molecule type" value="Genomic_DNA"/>
</dbReference>
<dbReference type="PANTHER" id="PTHR43297">
    <property type="entry name" value="OLIGOPEPTIDE TRANSPORT ATP-BINDING PROTEIN APPD"/>
    <property type="match status" value="1"/>
</dbReference>
<dbReference type="NCBIfam" id="TIGR01727">
    <property type="entry name" value="oligo_HPY"/>
    <property type="match status" value="1"/>
</dbReference>
<gene>
    <name evidence="9" type="ORF">PQR62_24610</name>
</gene>
<dbReference type="InterPro" id="IPR050388">
    <property type="entry name" value="ABC_Ni/Peptide_Import"/>
</dbReference>
<keyword evidence="10" id="KW-1185">Reference proteome</keyword>
<dbReference type="SUPFAM" id="SSF52540">
    <property type="entry name" value="P-loop containing nucleoside triphosphate hydrolases"/>
    <property type="match status" value="1"/>
</dbReference>
<organism evidence="9 10">
    <name type="scientific">Herbaspirillum lusitanum</name>
    <dbReference type="NCBI Taxonomy" id="213312"/>
    <lineage>
        <taxon>Bacteria</taxon>
        <taxon>Pseudomonadati</taxon>
        <taxon>Pseudomonadota</taxon>
        <taxon>Betaproteobacteria</taxon>
        <taxon>Burkholderiales</taxon>
        <taxon>Oxalobacteraceae</taxon>
        <taxon>Herbaspirillum</taxon>
    </lineage>
</organism>
<evidence type="ECO:0000256" key="5">
    <source>
        <dbReference type="ARBA" id="ARBA00022741"/>
    </source>
</evidence>
<evidence type="ECO:0000313" key="9">
    <source>
        <dbReference type="EMBL" id="MFL9927479.1"/>
    </source>
</evidence>
<comment type="similarity">
    <text evidence="2">Belongs to the ABC transporter superfamily.</text>
</comment>
<keyword evidence="4" id="KW-1003">Cell membrane</keyword>
<evidence type="ECO:0000313" key="10">
    <source>
        <dbReference type="Proteomes" id="UP001629246"/>
    </source>
</evidence>
<name>A0ABW9AGU9_9BURK</name>
<reference evidence="9 10" key="1">
    <citation type="journal article" date="2024" name="Chem. Sci.">
        <title>Discovery of megapolipeptins by genome mining of a Burkholderiales bacteria collection.</title>
        <authorList>
            <person name="Paulo B.S."/>
            <person name="Recchia M.J.J."/>
            <person name="Lee S."/>
            <person name="Fergusson C.H."/>
            <person name="Romanowski S.B."/>
            <person name="Hernandez A."/>
            <person name="Krull N."/>
            <person name="Liu D.Y."/>
            <person name="Cavanagh H."/>
            <person name="Bos A."/>
            <person name="Gray C.A."/>
            <person name="Murphy B.T."/>
            <person name="Linington R.G."/>
            <person name="Eustaquio A.S."/>
        </authorList>
    </citation>
    <scope>NUCLEOTIDE SEQUENCE [LARGE SCALE GENOMIC DNA]</scope>
    <source>
        <strain evidence="9 10">RL21-008-BIB-A</strain>
    </source>
</reference>
<evidence type="ECO:0000256" key="4">
    <source>
        <dbReference type="ARBA" id="ARBA00022475"/>
    </source>
</evidence>
<keyword evidence="6 9" id="KW-0067">ATP-binding</keyword>
<evidence type="ECO:0000256" key="1">
    <source>
        <dbReference type="ARBA" id="ARBA00004417"/>
    </source>
</evidence>
<comment type="caution">
    <text evidence="9">The sequence shown here is derived from an EMBL/GenBank/DDBJ whole genome shotgun (WGS) entry which is preliminary data.</text>
</comment>
<evidence type="ECO:0000256" key="7">
    <source>
        <dbReference type="ARBA" id="ARBA00023136"/>
    </source>
</evidence>
<keyword evidence="3" id="KW-0813">Transport</keyword>
<evidence type="ECO:0000256" key="6">
    <source>
        <dbReference type="ARBA" id="ARBA00022840"/>
    </source>
</evidence>
<accession>A0ABW9AGU9</accession>
<evidence type="ECO:0000256" key="2">
    <source>
        <dbReference type="ARBA" id="ARBA00005417"/>
    </source>
</evidence>
<dbReference type="PROSITE" id="PS50893">
    <property type="entry name" value="ABC_TRANSPORTER_2"/>
    <property type="match status" value="1"/>
</dbReference>
<dbReference type="Pfam" id="PF00005">
    <property type="entry name" value="ABC_tran"/>
    <property type="match status" value="1"/>
</dbReference>
<dbReference type="Proteomes" id="UP001629246">
    <property type="component" value="Unassembled WGS sequence"/>
</dbReference>
<dbReference type="InterPro" id="IPR013563">
    <property type="entry name" value="Oligopep_ABC_C"/>
</dbReference>
<dbReference type="InterPro" id="IPR003439">
    <property type="entry name" value="ABC_transporter-like_ATP-bd"/>
</dbReference>
<proteinExistence type="inferred from homology"/>
<dbReference type="InterPro" id="IPR027417">
    <property type="entry name" value="P-loop_NTPase"/>
</dbReference>
<protein>
    <submittedName>
        <fullName evidence="9">ABC transporter ATP-binding protein</fullName>
    </submittedName>
</protein>
<dbReference type="InterPro" id="IPR003593">
    <property type="entry name" value="AAA+_ATPase"/>
</dbReference>
<dbReference type="CDD" id="cd03257">
    <property type="entry name" value="ABC_NikE_OppD_transporters"/>
    <property type="match status" value="1"/>
</dbReference>
<dbReference type="GO" id="GO:0005524">
    <property type="term" value="F:ATP binding"/>
    <property type="evidence" value="ECO:0007669"/>
    <property type="project" value="UniProtKB-KW"/>
</dbReference>